<organism evidence="1 2">
    <name type="scientific">Hesseltinella vesiculosa</name>
    <dbReference type="NCBI Taxonomy" id="101127"/>
    <lineage>
        <taxon>Eukaryota</taxon>
        <taxon>Fungi</taxon>
        <taxon>Fungi incertae sedis</taxon>
        <taxon>Mucoromycota</taxon>
        <taxon>Mucoromycotina</taxon>
        <taxon>Mucoromycetes</taxon>
        <taxon>Mucorales</taxon>
        <taxon>Cunninghamellaceae</taxon>
        <taxon>Hesseltinella</taxon>
    </lineage>
</organism>
<name>A0A1X2G5D6_9FUNG</name>
<accession>A0A1X2G5D6</accession>
<dbReference type="InterPro" id="IPR020529">
    <property type="entry name" value="ORC6_met/pln"/>
</dbReference>
<proteinExistence type="predicted"/>
<comment type="caution">
    <text evidence="1">The sequence shown here is derived from an EMBL/GenBank/DDBJ whole genome shotgun (WGS) entry which is preliminary data.</text>
</comment>
<sequence length="192" mass="21145">MANPLDHCLERLHLKDDAMLRERSMYYQGQCQSKVPGSVFRKGPNSQPVISIQLAHESQGLFGFNHDLAAELAGCSVKMYESMVVAVRKHLGLASTVTFDTLGVAFGSVSLAQEAYDLWHVFTEQHISKLSPAAKSTARQQFQDQGKWKAAVFYACAKAHGVSVDSSQCLGLTQSYLAGNDRQDQATEFMLL</sequence>
<dbReference type="PANTHER" id="PTHR13394">
    <property type="entry name" value="ORIGIN RECOGNITION COMPLEX SUBUNIT 6"/>
    <property type="match status" value="1"/>
</dbReference>
<dbReference type="OrthoDB" id="5552484at2759"/>
<dbReference type="AlphaFoldDB" id="A0A1X2G5D6"/>
<dbReference type="EMBL" id="MCGT01000047">
    <property type="protein sequence ID" value="ORX44573.1"/>
    <property type="molecule type" value="Genomic_DNA"/>
</dbReference>
<dbReference type="Proteomes" id="UP000242146">
    <property type="component" value="Unassembled WGS sequence"/>
</dbReference>
<gene>
    <name evidence="1" type="ORF">DM01DRAFT_264579</name>
</gene>
<reference evidence="1 2" key="1">
    <citation type="submission" date="2016-07" db="EMBL/GenBank/DDBJ databases">
        <title>Pervasive Adenine N6-methylation of Active Genes in Fungi.</title>
        <authorList>
            <consortium name="DOE Joint Genome Institute"/>
            <person name="Mondo S.J."/>
            <person name="Dannebaum R.O."/>
            <person name="Kuo R.C."/>
            <person name="Labutti K."/>
            <person name="Haridas S."/>
            <person name="Kuo A."/>
            <person name="Salamov A."/>
            <person name="Ahrendt S.R."/>
            <person name="Lipzen A."/>
            <person name="Sullivan W."/>
            <person name="Andreopoulos W.B."/>
            <person name="Clum A."/>
            <person name="Lindquist E."/>
            <person name="Daum C."/>
            <person name="Ramamoorthy G.K."/>
            <person name="Gryganskyi A."/>
            <person name="Culley D."/>
            <person name="Magnuson J.K."/>
            <person name="James T.Y."/>
            <person name="O'Malley M.A."/>
            <person name="Stajich J.E."/>
            <person name="Spatafora J.W."/>
            <person name="Visel A."/>
            <person name="Grigoriev I.V."/>
        </authorList>
    </citation>
    <scope>NUCLEOTIDE SEQUENCE [LARGE SCALE GENOMIC DNA]</scope>
    <source>
        <strain evidence="1 2">NRRL 3301</strain>
    </source>
</reference>
<protein>
    <submittedName>
        <fullName evidence="1">Uncharacterized protein</fullName>
    </submittedName>
</protein>
<evidence type="ECO:0000313" key="1">
    <source>
        <dbReference type="EMBL" id="ORX44573.1"/>
    </source>
</evidence>
<dbReference type="STRING" id="101127.A0A1X2G5D6"/>
<keyword evidence="2" id="KW-1185">Reference proteome</keyword>
<evidence type="ECO:0000313" key="2">
    <source>
        <dbReference type="Proteomes" id="UP000242146"/>
    </source>
</evidence>
<dbReference type="GO" id="GO:0005664">
    <property type="term" value="C:nuclear origin of replication recognition complex"/>
    <property type="evidence" value="ECO:0007669"/>
    <property type="project" value="InterPro"/>
</dbReference>
<dbReference type="GO" id="GO:0006270">
    <property type="term" value="P:DNA replication initiation"/>
    <property type="evidence" value="ECO:0007669"/>
    <property type="project" value="TreeGrafter"/>
</dbReference>
<dbReference type="PANTHER" id="PTHR13394:SF0">
    <property type="entry name" value="ORIGIN RECOGNITION COMPLEX SUBUNIT 6"/>
    <property type="match status" value="1"/>
</dbReference>
<dbReference type="Gene3D" id="1.10.472.10">
    <property type="entry name" value="Cyclin-like"/>
    <property type="match status" value="1"/>
</dbReference>